<feature type="region of interest" description="Disordered" evidence="1">
    <location>
        <begin position="153"/>
        <end position="249"/>
    </location>
</feature>
<keyword evidence="5" id="KW-1185">Reference proteome</keyword>
<dbReference type="CDD" id="cd15571">
    <property type="entry name" value="ePHD"/>
    <property type="match status" value="1"/>
</dbReference>
<dbReference type="SMART" id="SM00558">
    <property type="entry name" value="JmjC"/>
    <property type="match status" value="1"/>
</dbReference>
<dbReference type="InterPro" id="IPR003347">
    <property type="entry name" value="JmjC_dom"/>
</dbReference>
<dbReference type="GO" id="GO:0051864">
    <property type="term" value="F:histone H3K36 demethylase activity"/>
    <property type="evidence" value="ECO:0007669"/>
    <property type="project" value="TreeGrafter"/>
</dbReference>
<dbReference type="GO" id="GO:0005634">
    <property type="term" value="C:nucleus"/>
    <property type="evidence" value="ECO:0007669"/>
    <property type="project" value="TreeGrafter"/>
</dbReference>
<organism evidence="4 5">
    <name type="scientific">Mycena metata</name>
    <dbReference type="NCBI Taxonomy" id="1033252"/>
    <lineage>
        <taxon>Eukaryota</taxon>
        <taxon>Fungi</taxon>
        <taxon>Dikarya</taxon>
        <taxon>Basidiomycota</taxon>
        <taxon>Agaricomycotina</taxon>
        <taxon>Agaricomycetes</taxon>
        <taxon>Agaricomycetidae</taxon>
        <taxon>Agaricales</taxon>
        <taxon>Marasmiineae</taxon>
        <taxon>Mycenaceae</taxon>
        <taxon>Mycena</taxon>
    </lineage>
</organism>
<dbReference type="InterPro" id="IPR013083">
    <property type="entry name" value="Znf_RING/FYVE/PHD"/>
</dbReference>
<dbReference type="PROSITE" id="PS51183">
    <property type="entry name" value="JMJN"/>
    <property type="match status" value="1"/>
</dbReference>
<dbReference type="PANTHER" id="PTHR10694">
    <property type="entry name" value="LYSINE-SPECIFIC DEMETHYLASE"/>
    <property type="match status" value="1"/>
</dbReference>
<evidence type="ECO:0000256" key="1">
    <source>
        <dbReference type="SAM" id="MobiDB-lite"/>
    </source>
</evidence>
<evidence type="ECO:0000259" key="2">
    <source>
        <dbReference type="PROSITE" id="PS51183"/>
    </source>
</evidence>
<accession>A0AAD7JPQ1</accession>
<protein>
    <submittedName>
        <fullName evidence="4">JmjC-domain-containing protein</fullName>
    </submittedName>
</protein>
<dbReference type="Pfam" id="PF02373">
    <property type="entry name" value="JmjC"/>
    <property type="match status" value="1"/>
</dbReference>
<evidence type="ECO:0000313" key="5">
    <source>
        <dbReference type="Proteomes" id="UP001215598"/>
    </source>
</evidence>
<feature type="region of interest" description="Disordered" evidence="1">
    <location>
        <begin position="530"/>
        <end position="579"/>
    </location>
</feature>
<gene>
    <name evidence="4" type="ORF">B0H16DRAFT_1411260</name>
</gene>
<feature type="compositionally biased region" description="Basic and acidic residues" evidence="1">
    <location>
        <begin position="240"/>
        <end position="249"/>
    </location>
</feature>
<feature type="region of interest" description="Disordered" evidence="1">
    <location>
        <begin position="1"/>
        <end position="53"/>
    </location>
</feature>
<dbReference type="SUPFAM" id="SSF51197">
    <property type="entry name" value="Clavaminate synthase-like"/>
    <property type="match status" value="1"/>
</dbReference>
<dbReference type="InterPro" id="IPR003349">
    <property type="entry name" value="JmjN"/>
</dbReference>
<dbReference type="Proteomes" id="UP001215598">
    <property type="component" value="Unassembled WGS sequence"/>
</dbReference>
<dbReference type="GO" id="GO:0000785">
    <property type="term" value="C:chromatin"/>
    <property type="evidence" value="ECO:0007669"/>
    <property type="project" value="TreeGrafter"/>
</dbReference>
<dbReference type="PANTHER" id="PTHR10694:SF7">
    <property type="entry name" value="[HISTONE H3]-TRIMETHYL-L-LYSINE(9) DEMETHYLASE"/>
    <property type="match status" value="1"/>
</dbReference>
<proteinExistence type="predicted"/>
<dbReference type="Gene3D" id="2.60.120.650">
    <property type="entry name" value="Cupin"/>
    <property type="match status" value="1"/>
</dbReference>
<dbReference type="GO" id="GO:0032454">
    <property type="term" value="F:histone H3K9 demethylase activity"/>
    <property type="evidence" value="ECO:0007669"/>
    <property type="project" value="TreeGrafter"/>
</dbReference>
<sequence length="867" mass="94279">MSSVSSPLTASRSPSPEPLVQPDHFYGTDPSQLPPSPDSEGKTFLSPDDDPLAHRGIPVFKPSMHEFADFEGYMTRVECWGRRSGIVKIIPPKEWSAALPDVVPQLAHVKIKSPIEQFMRGRAGLFRQENMEKRKQMSVREWAELCAKPEFRAPGKDQVGLHNNPSAQPAPRTRRKKAPSKPKSEPAEPDTTAMASPPNTASPDPEDTKPTTPVADADADADADANDADNVSPKKPQRNRRTERADKDASFLDSFVPHKDWLPPDTVATDYTPEFCAKLERAFWRNCGLARPAWYGADTMGSLFTPATTAWNVATLPSTLSRLLPLSSGGLPGVNTPYLYFGMWRATFAWHVEDMDLFSINYIHFGAPKFWYAVPQGRAGALEGTMRGYFPADTSTCPQFLRHKSFLASPSLLSQSAVRPNHLVQHAGEFVVTFPRGYHAGFNLGLNCAESVNFALDSWLDEGRKAGVCGCVDFSVRIDVDQLLEDRRIDALELTDPAAAAHARAVRDGLIPDGDLEGDGAAVLDVDMPAVDTPAPSATSKGKQKATPTKTPTPSTGAAKPRQTPRKRKPTAPFEPEGPAPKRTFPCCLCVAPSHTGLLRVHDLPAAWREIGGATAVHYPPSAGGKGVWMAHEGCAMVLPETWVDEVVVSGHGGERRTERVVFGVDGIERARWNLKCSTCPTQLAKAHGALIQCVKGKCSKAFHINCARAGVEEGTGIAYTVVREVEKEVVLLEPAPPSHGGGAEPNLRVLKVIHKTEVEALCAQHNPVIVASRRASKAESLRADVLALPPLSRIKIRVSSGVFEVTLMRVLEDRRAVEVLWDAGEVREVKWTNIVLGLGVGQIEYGGSPSLLRLPLLSVPLWSELG</sequence>
<reference evidence="4" key="1">
    <citation type="submission" date="2023-03" db="EMBL/GenBank/DDBJ databases">
        <title>Massive genome expansion in bonnet fungi (Mycena s.s.) driven by repeated elements and novel gene families across ecological guilds.</title>
        <authorList>
            <consortium name="Lawrence Berkeley National Laboratory"/>
            <person name="Harder C.B."/>
            <person name="Miyauchi S."/>
            <person name="Viragh M."/>
            <person name="Kuo A."/>
            <person name="Thoen E."/>
            <person name="Andreopoulos B."/>
            <person name="Lu D."/>
            <person name="Skrede I."/>
            <person name="Drula E."/>
            <person name="Henrissat B."/>
            <person name="Morin E."/>
            <person name="Kohler A."/>
            <person name="Barry K."/>
            <person name="LaButti K."/>
            <person name="Morin E."/>
            <person name="Salamov A."/>
            <person name="Lipzen A."/>
            <person name="Mereny Z."/>
            <person name="Hegedus B."/>
            <person name="Baldrian P."/>
            <person name="Stursova M."/>
            <person name="Weitz H."/>
            <person name="Taylor A."/>
            <person name="Grigoriev I.V."/>
            <person name="Nagy L.G."/>
            <person name="Martin F."/>
            <person name="Kauserud H."/>
        </authorList>
    </citation>
    <scope>NUCLEOTIDE SEQUENCE</scope>
    <source>
        <strain evidence="4">CBHHK182m</strain>
    </source>
</reference>
<feature type="domain" description="JmjC" evidence="3">
    <location>
        <begin position="305"/>
        <end position="471"/>
    </location>
</feature>
<dbReference type="GO" id="GO:0010468">
    <property type="term" value="P:regulation of gene expression"/>
    <property type="evidence" value="ECO:0007669"/>
    <property type="project" value="TreeGrafter"/>
</dbReference>
<feature type="compositionally biased region" description="Low complexity" evidence="1">
    <location>
        <begin position="545"/>
        <end position="561"/>
    </location>
</feature>
<dbReference type="EMBL" id="JARKIB010000018">
    <property type="protein sequence ID" value="KAJ7769307.1"/>
    <property type="molecule type" value="Genomic_DNA"/>
</dbReference>
<evidence type="ECO:0000259" key="3">
    <source>
        <dbReference type="PROSITE" id="PS51184"/>
    </source>
</evidence>
<dbReference type="AlphaFoldDB" id="A0AAD7JPQ1"/>
<dbReference type="PROSITE" id="PS51184">
    <property type="entry name" value="JMJC"/>
    <property type="match status" value="1"/>
</dbReference>
<feature type="domain" description="JmjN" evidence="2">
    <location>
        <begin position="57"/>
        <end position="98"/>
    </location>
</feature>
<name>A0AAD7JPQ1_9AGAR</name>
<dbReference type="Pfam" id="PF13771">
    <property type="entry name" value="zf-HC5HC2H"/>
    <property type="match status" value="1"/>
</dbReference>
<dbReference type="SMART" id="SM00545">
    <property type="entry name" value="JmjN"/>
    <property type="match status" value="1"/>
</dbReference>
<feature type="compositionally biased region" description="Polar residues" evidence="1">
    <location>
        <begin position="193"/>
        <end position="202"/>
    </location>
</feature>
<feature type="compositionally biased region" description="Polar residues" evidence="1">
    <location>
        <begin position="1"/>
        <end position="14"/>
    </location>
</feature>
<feature type="compositionally biased region" description="Acidic residues" evidence="1">
    <location>
        <begin position="217"/>
        <end position="227"/>
    </location>
</feature>
<dbReference type="Gene3D" id="3.30.40.10">
    <property type="entry name" value="Zinc/RING finger domain, C3HC4 (zinc finger)"/>
    <property type="match status" value="1"/>
</dbReference>
<evidence type="ECO:0000313" key="4">
    <source>
        <dbReference type="EMBL" id="KAJ7769307.1"/>
    </source>
</evidence>
<comment type="caution">
    <text evidence="4">The sequence shown here is derived from an EMBL/GenBank/DDBJ whole genome shotgun (WGS) entry which is preliminary data.</text>
</comment>
<dbReference type="Pfam" id="PF02375">
    <property type="entry name" value="JmjN"/>
    <property type="match status" value="1"/>
</dbReference>